<proteinExistence type="predicted"/>
<dbReference type="Proteomes" id="UP001163046">
    <property type="component" value="Unassembled WGS sequence"/>
</dbReference>
<sequence>MTEYDRDWFLGTETDQDWQLSIMKEKPFLFSLGRDKGKGTYTSRVLTKQEIMAPSRAP</sequence>
<name>A0A9W9YJG3_9CNID</name>
<comment type="caution">
    <text evidence="1">The sequence shown here is derived from an EMBL/GenBank/DDBJ whole genome shotgun (WGS) entry which is preliminary data.</text>
</comment>
<evidence type="ECO:0000313" key="2">
    <source>
        <dbReference type="Proteomes" id="UP001163046"/>
    </source>
</evidence>
<organism evidence="1 2">
    <name type="scientific">Desmophyllum pertusum</name>
    <dbReference type="NCBI Taxonomy" id="174260"/>
    <lineage>
        <taxon>Eukaryota</taxon>
        <taxon>Metazoa</taxon>
        <taxon>Cnidaria</taxon>
        <taxon>Anthozoa</taxon>
        <taxon>Hexacorallia</taxon>
        <taxon>Scleractinia</taxon>
        <taxon>Caryophylliina</taxon>
        <taxon>Caryophylliidae</taxon>
        <taxon>Desmophyllum</taxon>
    </lineage>
</organism>
<accession>A0A9W9YJG3</accession>
<reference evidence="1" key="1">
    <citation type="submission" date="2023-01" db="EMBL/GenBank/DDBJ databases">
        <title>Genome assembly of the deep-sea coral Lophelia pertusa.</title>
        <authorList>
            <person name="Herrera S."/>
            <person name="Cordes E."/>
        </authorList>
    </citation>
    <scope>NUCLEOTIDE SEQUENCE</scope>
    <source>
        <strain evidence="1">USNM1676648</strain>
        <tissue evidence="1">Polyp</tissue>
    </source>
</reference>
<gene>
    <name evidence="1" type="primary">PCNXL4_3</name>
    <name evidence="1" type="ORF">OS493_031582</name>
</gene>
<dbReference type="EMBL" id="MU827338">
    <property type="protein sequence ID" value="KAJ7353875.1"/>
    <property type="molecule type" value="Genomic_DNA"/>
</dbReference>
<evidence type="ECO:0000313" key="1">
    <source>
        <dbReference type="EMBL" id="KAJ7353875.1"/>
    </source>
</evidence>
<dbReference type="AlphaFoldDB" id="A0A9W9YJG3"/>
<keyword evidence="2" id="KW-1185">Reference proteome</keyword>
<dbReference type="OrthoDB" id="5979286at2759"/>
<protein>
    <submittedName>
        <fullName evidence="1">Pecanex-like protein 4</fullName>
    </submittedName>
</protein>